<evidence type="ECO:0000313" key="12">
    <source>
        <dbReference type="RefSeq" id="XP_033801276.1"/>
    </source>
</evidence>
<keyword evidence="6" id="KW-0862">Zinc</keyword>
<keyword evidence="3" id="KW-0479">Metal-binding</keyword>
<evidence type="ECO:0000256" key="6">
    <source>
        <dbReference type="ARBA" id="ARBA00022833"/>
    </source>
</evidence>
<dbReference type="GO" id="GO:0051233">
    <property type="term" value="C:spindle midzone"/>
    <property type="evidence" value="ECO:0007669"/>
    <property type="project" value="TreeGrafter"/>
</dbReference>
<evidence type="ECO:0000256" key="2">
    <source>
        <dbReference type="ARBA" id="ARBA00022473"/>
    </source>
</evidence>
<gene>
    <name evidence="12 13" type="primary">LOC117360863</name>
</gene>
<organism evidence="11 12">
    <name type="scientific">Geotrypetes seraphini</name>
    <name type="common">Gaboon caecilian</name>
    <name type="synonym">Caecilia seraphini</name>
    <dbReference type="NCBI Taxonomy" id="260995"/>
    <lineage>
        <taxon>Eukaryota</taxon>
        <taxon>Metazoa</taxon>
        <taxon>Chordata</taxon>
        <taxon>Craniata</taxon>
        <taxon>Vertebrata</taxon>
        <taxon>Euteleostomi</taxon>
        <taxon>Amphibia</taxon>
        <taxon>Gymnophiona</taxon>
        <taxon>Geotrypetes</taxon>
    </lineage>
</organism>
<accession>A0A6P8RGW2</accession>
<dbReference type="SMART" id="SM00109">
    <property type="entry name" value="C1"/>
    <property type="match status" value="1"/>
</dbReference>
<dbReference type="GO" id="GO:0030154">
    <property type="term" value="P:cell differentiation"/>
    <property type="evidence" value="ECO:0007669"/>
    <property type="project" value="UniProtKB-KW"/>
</dbReference>
<sequence>MAGPPTKKLLTFVDCFLKFIDSDASQEYESLGLARSLEACRVRWQWAEQELQKAREALLKSEMDRSALQVKLKHARNQVEVEMRKRHRTETQLEKMERQIQLIGDLLMSDGLGSKLLNESLMAVFGDRNSRSRLSVIDESGTSFISHSDISYDKTEDLELDSTIVKPARPKHPDRQRFSLAPLVGPPVAPKRVRTNTVTTTAESVSVGREINETLVTKAENGGPAAAASTIEALPRRRSCRNRLSTMTGLTTIWSSCDDSEMLPQINEMKPEQETRLEVEPQPQAKIMTTSSQEKGASQHTITSKTVIRVETCAVCSKRIRFGKQSLKCKDCQLVVHPECRENFTNVCVPRVPVATGKTRPVMQGVLADFAPSTAPQIPDLVRRCVSEIELRGLKERGIYRVPGCDREIKELKRKLLHAKGEVHLGKVQDIHVVCGVLKDFLRNLQEPLVTFQLHSRFMEAADMLIDRDSRAELCQAVSKLPPANRDTLAFLILHLLRVMQSPDCKMDQMSLARVFGPTIVGHRVPDPSPLIIMEDTPRQCRVMASLLSMPAAFWNQFLSSDQENLPASVLGPEMQGERKDESNRFFRPLTSPEINVAQGASSGCCLPNKIRNVLGTPFTHIATSQTKSSQTKKTSRFFTSPNA</sequence>
<dbReference type="GO" id="GO:0032154">
    <property type="term" value="C:cleavage furrow"/>
    <property type="evidence" value="ECO:0007669"/>
    <property type="project" value="TreeGrafter"/>
</dbReference>
<dbReference type="Pfam" id="PF00620">
    <property type="entry name" value="RhoGAP"/>
    <property type="match status" value="1"/>
</dbReference>
<dbReference type="RefSeq" id="XP_033801276.1">
    <property type="nucleotide sequence ID" value="XM_033945385.1"/>
</dbReference>
<feature type="domain" description="Rho-GAP" evidence="10">
    <location>
        <begin position="365"/>
        <end position="555"/>
    </location>
</feature>
<dbReference type="GO" id="GO:0000281">
    <property type="term" value="P:mitotic cytokinesis"/>
    <property type="evidence" value="ECO:0007669"/>
    <property type="project" value="TreeGrafter"/>
</dbReference>
<dbReference type="InterPro" id="IPR008936">
    <property type="entry name" value="Rho_GTPase_activation_prot"/>
</dbReference>
<protein>
    <submittedName>
        <fullName evidence="12 13">Rac GTPase-activating protein 1-like isoform X1</fullName>
    </submittedName>
</protein>
<name>A0A6P8RGW2_GEOSA</name>
<evidence type="ECO:0000256" key="7">
    <source>
        <dbReference type="ARBA" id="ARBA00022871"/>
    </source>
</evidence>
<dbReference type="GO" id="GO:0008270">
    <property type="term" value="F:zinc ion binding"/>
    <property type="evidence" value="ECO:0007669"/>
    <property type="project" value="UniProtKB-KW"/>
</dbReference>
<keyword evidence="7" id="KW-0744">Spermatogenesis</keyword>
<dbReference type="SUPFAM" id="SSF48350">
    <property type="entry name" value="GTPase activation domain, GAP"/>
    <property type="match status" value="1"/>
</dbReference>
<dbReference type="Gene3D" id="3.30.60.20">
    <property type="match status" value="1"/>
</dbReference>
<evidence type="ECO:0000259" key="9">
    <source>
        <dbReference type="PROSITE" id="PS50081"/>
    </source>
</evidence>
<dbReference type="Gene3D" id="1.10.555.10">
    <property type="entry name" value="Rho GTPase activation protein"/>
    <property type="match status" value="1"/>
</dbReference>
<dbReference type="RefSeq" id="XP_033801277.1">
    <property type="nucleotide sequence ID" value="XM_033945386.1"/>
</dbReference>
<dbReference type="KEGG" id="gsh:117360863"/>
<dbReference type="PROSITE" id="PS00479">
    <property type="entry name" value="ZF_DAG_PE_1"/>
    <property type="match status" value="1"/>
</dbReference>
<keyword evidence="2" id="KW-0217">Developmental protein</keyword>
<keyword evidence="1" id="KW-0343">GTPase activation</keyword>
<evidence type="ECO:0000259" key="10">
    <source>
        <dbReference type="PROSITE" id="PS50238"/>
    </source>
</evidence>
<dbReference type="GO" id="GO:0005096">
    <property type="term" value="F:GTPase activator activity"/>
    <property type="evidence" value="ECO:0007669"/>
    <property type="project" value="UniProtKB-KW"/>
</dbReference>
<feature type="domain" description="Phorbol-ester/DAG-type" evidence="9">
    <location>
        <begin position="299"/>
        <end position="348"/>
    </location>
</feature>
<dbReference type="PANTHER" id="PTHR46199">
    <property type="entry name" value="RAC GTPASE-ACTIVATING PROTEIN 1"/>
    <property type="match status" value="1"/>
</dbReference>
<proteinExistence type="predicted"/>
<dbReference type="FunFam" id="3.30.60.20:FF:000033">
    <property type="entry name" value="Rac GTPase-activating protein 1"/>
    <property type="match status" value="1"/>
</dbReference>
<dbReference type="GO" id="GO:0051256">
    <property type="term" value="P:mitotic spindle midzone assembly"/>
    <property type="evidence" value="ECO:0007669"/>
    <property type="project" value="TreeGrafter"/>
</dbReference>
<dbReference type="InterPro" id="IPR000198">
    <property type="entry name" value="RhoGAP_dom"/>
</dbReference>
<dbReference type="GO" id="GO:0005634">
    <property type="term" value="C:nucleus"/>
    <property type="evidence" value="ECO:0007669"/>
    <property type="project" value="TreeGrafter"/>
</dbReference>
<evidence type="ECO:0000313" key="13">
    <source>
        <dbReference type="RefSeq" id="XP_033801277.1"/>
    </source>
</evidence>
<dbReference type="GO" id="GO:0007283">
    <property type="term" value="P:spermatogenesis"/>
    <property type="evidence" value="ECO:0007669"/>
    <property type="project" value="UniProtKB-KW"/>
</dbReference>
<dbReference type="InterPro" id="IPR046349">
    <property type="entry name" value="C1-like_sf"/>
</dbReference>
<dbReference type="SMART" id="SM00324">
    <property type="entry name" value="RhoGAP"/>
    <property type="match status" value="1"/>
</dbReference>
<evidence type="ECO:0000256" key="5">
    <source>
        <dbReference type="ARBA" id="ARBA00022782"/>
    </source>
</evidence>
<dbReference type="GO" id="GO:0030496">
    <property type="term" value="C:midbody"/>
    <property type="evidence" value="ECO:0007669"/>
    <property type="project" value="TreeGrafter"/>
</dbReference>
<feature type="region of interest" description="Disordered" evidence="8">
    <location>
        <begin position="625"/>
        <end position="644"/>
    </location>
</feature>
<evidence type="ECO:0000256" key="4">
    <source>
        <dbReference type="ARBA" id="ARBA00022771"/>
    </source>
</evidence>
<dbReference type="AlphaFoldDB" id="A0A6P8RGW2"/>
<dbReference type="OrthoDB" id="2218807at2759"/>
<dbReference type="CDD" id="cd20821">
    <property type="entry name" value="C1_MgcRacGAP"/>
    <property type="match status" value="1"/>
</dbReference>
<dbReference type="InterPro" id="IPR002219">
    <property type="entry name" value="PKC_DAG/PE"/>
</dbReference>
<dbReference type="GO" id="GO:0097149">
    <property type="term" value="C:centralspindlin complex"/>
    <property type="evidence" value="ECO:0007669"/>
    <property type="project" value="TreeGrafter"/>
</dbReference>
<keyword evidence="4" id="KW-0863">Zinc-finger</keyword>
<keyword evidence="11" id="KW-1185">Reference proteome</keyword>
<reference evidence="12 13" key="1">
    <citation type="submission" date="2025-04" db="UniProtKB">
        <authorList>
            <consortium name="RefSeq"/>
        </authorList>
    </citation>
    <scope>IDENTIFICATION</scope>
</reference>
<dbReference type="SUPFAM" id="SSF57889">
    <property type="entry name" value="Cysteine-rich domain"/>
    <property type="match status" value="1"/>
</dbReference>
<dbReference type="CDD" id="cd04382">
    <property type="entry name" value="RhoGAP_MgcRacGAP"/>
    <property type="match status" value="1"/>
</dbReference>
<keyword evidence="5" id="KW-0221">Differentiation</keyword>
<evidence type="ECO:0000256" key="3">
    <source>
        <dbReference type="ARBA" id="ARBA00022723"/>
    </source>
</evidence>
<dbReference type="PANTHER" id="PTHR46199:SF6">
    <property type="entry name" value="RAC GTPASE ACTIVATING PROTEIN 1"/>
    <property type="match status" value="1"/>
</dbReference>
<evidence type="ECO:0000256" key="8">
    <source>
        <dbReference type="SAM" id="MobiDB-lite"/>
    </source>
</evidence>
<dbReference type="Proteomes" id="UP000515159">
    <property type="component" value="Chromosome 5"/>
</dbReference>
<dbReference type="GO" id="GO:0007266">
    <property type="term" value="P:Rho protein signal transduction"/>
    <property type="evidence" value="ECO:0007669"/>
    <property type="project" value="TreeGrafter"/>
</dbReference>
<dbReference type="PROSITE" id="PS50081">
    <property type="entry name" value="ZF_DAG_PE_2"/>
    <property type="match status" value="1"/>
</dbReference>
<dbReference type="PROSITE" id="PS50238">
    <property type="entry name" value="RHOGAP"/>
    <property type="match status" value="1"/>
</dbReference>
<evidence type="ECO:0000256" key="1">
    <source>
        <dbReference type="ARBA" id="ARBA00022468"/>
    </source>
</evidence>
<dbReference type="Pfam" id="PF00130">
    <property type="entry name" value="C1_1"/>
    <property type="match status" value="1"/>
</dbReference>
<dbReference type="GeneID" id="117360863"/>
<evidence type="ECO:0000313" key="11">
    <source>
        <dbReference type="Proteomes" id="UP000515159"/>
    </source>
</evidence>